<dbReference type="KEGG" id="sla:SERLADRAFT_477997"/>
<dbReference type="AlphaFoldDB" id="F8PAA9"/>
<dbReference type="HOGENOM" id="CLU_2005304_0_0_1"/>
<protein>
    <submittedName>
        <fullName evidence="1">Uncharacterized protein</fullName>
    </submittedName>
</protein>
<sequence>MFEKARFMIKLPVSEYARLLRGKGRVFVWWVHPLRMMIMGGMAKRASNKLGAIITKREGGEKSGEEVDEETLGGLVTLGKFINEVVKATKVILSDKELTVTDMYLTEMTEAEQKYDGKCCLVWF</sequence>
<organism>
    <name type="scientific">Serpula lacrymans var. lacrymans (strain S7.9)</name>
    <name type="common">Dry rot fungus</name>
    <dbReference type="NCBI Taxonomy" id="578457"/>
    <lineage>
        <taxon>Eukaryota</taxon>
        <taxon>Fungi</taxon>
        <taxon>Dikarya</taxon>
        <taxon>Basidiomycota</taxon>
        <taxon>Agaricomycotina</taxon>
        <taxon>Agaricomycetes</taxon>
        <taxon>Agaricomycetidae</taxon>
        <taxon>Boletales</taxon>
        <taxon>Coniophorineae</taxon>
        <taxon>Serpulaceae</taxon>
        <taxon>Serpula</taxon>
    </lineage>
</organism>
<gene>
    <name evidence="1" type="ORF">SERLADRAFT_477997</name>
</gene>
<evidence type="ECO:0000313" key="1">
    <source>
        <dbReference type="EMBL" id="EGO19749.1"/>
    </source>
</evidence>
<name>F8PAA9_SERL9</name>
<proteinExistence type="predicted"/>
<dbReference type="GeneID" id="18821103"/>
<dbReference type="RefSeq" id="XP_007323184.1">
    <property type="nucleotide sequence ID" value="XM_007323122.1"/>
</dbReference>
<accession>F8PAA9</accession>
<reference evidence="1" key="1">
    <citation type="submission" date="2011-04" db="EMBL/GenBank/DDBJ databases">
        <title>Evolution of plant cell wall degrading machinery underlies the functional diversity of forest fungi.</title>
        <authorList>
            <consortium name="US DOE Joint Genome Institute (JGI-PGF)"/>
            <person name="Eastwood D.C."/>
            <person name="Floudas D."/>
            <person name="Binder M."/>
            <person name="Majcherczyk A."/>
            <person name="Schneider P."/>
            <person name="Aerts A."/>
            <person name="Asiegbu F.O."/>
            <person name="Baker S.E."/>
            <person name="Barry K."/>
            <person name="Bendiksby M."/>
            <person name="Blumentritt M."/>
            <person name="Coutinho P.M."/>
            <person name="Cullen D."/>
            <person name="Cullen D."/>
            <person name="Gathman A."/>
            <person name="Goodell B."/>
            <person name="Henrissat B."/>
            <person name="Ihrmark K."/>
            <person name="Kauserud H."/>
            <person name="Kohler A."/>
            <person name="LaButti K."/>
            <person name="Lapidus A."/>
            <person name="Lavin J.L."/>
            <person name="Lee Y.-H."/>
            <person name="Lindquist E."/>
            <person name="Lilly W."/>
            <person name="Lucas S."/>
            <person name="Morin E."/>
            <person name="Murat C."/>
            <person name="Oguiza J.A."/>
            <person name="Park J."/>
            <person name="Pisabarro A.G."/>
            <person name="Riley R."/>
            <person name="Rosling A."/>
            <person name="Salamov A."/>
            <person name="Schmidt O."/>
            <person name="Schmutz J."/>
            <person name="Skrede I."/>
            <person name="Stenlid J."/>
            <person name="Wiebenga A."/>
            <person name="Xie X."/>
            <person name="Kues U."/>
            <person name="Hibbett D.S."/>
            <person name="Hoffmeister D."/>
            <person name="Hogberg N."/>
            <person name="Martin F."/>
            <person name="Grigoriev I.V."/>
            <person name="Watkinson S.C."/>
        </authorList>
    </citation>
    <scope>NUCLEOTIDE SEQUENCE</scope>
    <source>
        <strain evidence="1">S7.9</strain>
    </source>
</reference>
<dbReference type="EMBL" id="GL945442">
    <property type="protein sequence ID" value="EGO19749.1"/>
    <property type="molecule type" value="Genomic_DNA"/>
</dbReference>
<dbReference type="Proteomes" id="UP000008064">
    <property type="component" value="Unassembled WGS sequence"/>
</dbReference>